<dbReference type="InterPro" id="IPR000073">
    <property type="entry name" value="AB_hydrolase_1"/>
</dbReference>
<protein>
    <submittedName>
        <fullName evidence="2">Pimeloyl-ACP methyl ester carboxylesterase</fullName>
    </submittedName>
</protein>
<dbReference type="PANTHER" id="PTHR43798">
    <property type="entry name" value="MONOACYLGLYCEROL LIPASE"/>
    <property type="match status" value="1"/>
</dbReference>
<dbReference type="Gene3D" id="3.40.50.1820">
    <property type="entry name" value="alpha/beta hydrolase"/>
    <property type="match status" value="1"/>
</dbReference>
<dbReference type="EMBL" id="FUYM01000013">
    <property type="protein sequence ID" value="SKC05714.1"/>
    <property type="molecule type" value="Genomic_DNA"/>
</dbReference>
<evidence type="ECO:0000313" key="3">
    <source>
        <dbReference type="Proteomes" id="UP000189818"/>
    </source>
</evidence>
<accession>A0A1T5GBA8</accession>
<dbReference type="PANTHER" id="PTHR43798:SF33">
    <property type="entry name" value="HYDROLASE, PUTATIVE (AFU_ORTHOLOGUE AFUA_2G14860)-RELATED"/>
    <property type="match status" value="1"/>
</dbReference>
<evidence type="ECO:0000259" key="1">
    <source>
        <dbReference type="Pfam" id="PF00561"/>
    </source>
</evidence>
<organism evidence="2 3">
    <name type="scientific">Rhizorhabdus histidinilytica</name>
    <dbReference type="NCBI Taxonomy" id="439228"/>
    <lineage>
        <taxon>Bacteria</taxon>
        <taxon>Pseudomonadati</taxon>
        <taxon>Pseudomonadota</taxon>
        <taxon>Alphaproteobacteria</taxon>
        <taxon>Sphingomonadales</taxon>
        <taxon>Sphingomonadaceae</taxon>
        <taxon>Rhizorhabdus</taxon>
    </lineage>
</organism>
<dbReference type="STRING" id="439228.SAMN06295920_11365"/>
<dbReference type="AlphaFoldDB" id="A0A1T5GBA8"/>
<reference evidence="3" key="1">
    <citation type="submission" date="2017-02" db="EMBL/GenBank/DDBJ databases">
        <authorList>
            <person name="Varghese N."/>
            <person name="Submissions S."/>
        </authorList>
    </citation>
    <scope>NUCLEOTIDE SEQUENCE [LARGE SCALE GENOMIC DNA]</scope>
    <source>
        <strain evidence="3">UM2</strain>
    </source>
</reference>
<feature type="domain" description="AB hydrolase-1" evidence="1">
    <location>
        <begin position="62"/>
        <end position="295"/>
    </location>
</feature>
<proteinExistence type="predicted"/>
<sequence>MLDREGDKMAATALAPVSRPAPIPEAEYAGGWRFADVPARTVMVDGVPISYRLWDDAPAGAPALLFLHGFRAHSRWWDHIVPFFRDHYRVATMDFSGLGDSGWRDRYTMRGFAREILAVIADAGLAPVTIVAHSFGGSPAAFASVLDPDAIRHAVIIDTRMILAGVPDPQPIELQAFNASKRIYKDMDEVRGRYRLIPSSGAVDAGILDHIVRHSARADRGGWTWKFDPSFDPQLTDDPDRLVPPGVSMPIDYIYGDRSGVITPELAELIVSLLPNCRAPIVIPHSDHHVLLEQPVALVAVVRTLLMRGPLGAVGGLR</sequence>
<dbReference type="SUPFAM" id="SSF53474">
    <property type="entry name" value="alpha/beta-Hydrolases"/>
    <property type="match status" value="1"/>
</dbReference>
<dbReference type="GO" id="GO:0047372">
    <property type="term" value="F:monoacylglycerol lipase activity"/>
    <property type="evidence" value="ECO:0007669"/>
    <property type="project" value="TreeGrafter"/>
</dbReference>
<dbReference type="Proteomes" id="UP000189818">
    <property type="component" value="Unassembled WGS sequence"/>
</dbReference>
<dbReference type="Pfam" id="PF00561">
    <property type="entry name" value="Abhydrolase_1"/>
    <property type="match status" value="1"/>
</dbReference>
<dbReference type="GO" id="GO:0046464">
    <property type="term" value="P:acylglycerol catabolic process"/>
    <property type="evidence" value="ECO:0007669"/>
    <property type="project" value="TreeGrafter"/>
</dbReference>
<dbReference type="InterPro" id="IPR050266">
    <property type="entry name" value="AB_hydrolase_sf"/>
</dbReference>
<dbReference type="GO" id="GO:0016020">
    <property type="term" value="C:membrane"/>
    <property type="evidence" value="ECO:0007669"/>
    <property type="project" value="TreeGrafter"/>
</dbReference>
<evidence type="ECO:0000313" key="2">
    <source>
        <dbReference type="EMBL" id="SKC05714.1"/>
    </source>
</evidence>
<dbReference type="InterPro" id="IPR029058">
    <property type="entry name" value="AB_hydrolase_fold"/>
</dbReference>
<dbReference type="RefSeq" id="WP_079650419.1">
    <property type="nucleotide sequence ID" value="NZ_FUYM01000013.1"/>
</dbReference>
<name>A0A1T5GBA8_9SPHN</name>
<keyword evidence="3" id="KW-1185">Reference proteome</keyword>
<dbReference type="OrthoDB" id="7958481at2"/>
<gene>
    <name evidence="2" type="ORF">SAMN06295920_11365</name>
</gene>